<comment type="caution">
    <text evidence="2">The sequence shown here is derived from an EMBL/GenBank/DDBJ whole genome shotgun (WGS) entry which is preliminary data.</text>
</comment>
<accession>A0A7W7ICR3</accession>
<dbReference type="EMBL" id="JACHMV010000001">
    <property type="protein sequence ID" value="MBB4774707.1"/>
    <property type="molecule type" value="Genomic_DNA"/>
</dbReference>
<gene>
    <name evidence="2" type="ORF">F4557_003125</name>
    <name evidence="1" type="ORF">GCM10009546_29510</name>
</gene>
<evidence type="ECO:0000313" key="1">
    <source>
        <dbReference type="EMBL" id="GAA0565404.1"/>
    </source>
</evidence>
<dbReference type="Proteomes" id="UP000549343">
    <property type="component" value="Unassembled WGS sequence"/>
</dbReference>
<reference evidence="1" key="3">
    <citation type="submission" date="2023-12" db="EMBL/GenBank/DDBJ databases">
        <authorList>
            <person name="Sun Q."/>
            <person name="Inoue M."/>
        </authorList>
    </citation>
    <scope>NUCLEOTIDE SEQUENCE</scope>
    <source>
        <strain evidence="1">JCM 10667</strain>
    </source>
</reference>
<dbReference type="EMBL" id="BAAAHD010000025">
    <property type="protein sequence ID" value="GAA0565404.1"/>
    <property type="molecule type" value="Genomic_DNA"/>
</dbReference>
<reference evidence="2 3" key="2">
    <citation type="submission" date="2020-08" db="EMBL/GenBank/DDBJ databases">
        <title>Sequencing the genomes of 1000 actinobacteria strains.</title>
        <authorList>
            <person name="Klenk H.-P."/>
        </authorList>
    </citation>
    <scope>NUCLEOTIDE SEQUENCE [LARGE SCALE GENOMIC DNA]</scope>
    <source>
        <strain evidence="2 3">DSM 44772</strain>
    </source>
</reference>
<dbReference type="AlphaFoldDB" id="A0A7W7ICR3"/>
<dbReference type="RefSeq" id="WP_184883530.1">
    <property type="nucleotide sequence ID" value="NZ_BAAAHD010000025.1"/>
</dbReference>
<sequence>MTAELRSACEEAHFALVGYVNEFFEEFAYMAGSEEQCRIVLAKNAGTEEVAIRLAGIRFLSITNSAALSDGSSIVDEISISYLPSTGKNWPTGAEHMIRQFSELPSLVWLRITGLVELNVISSMLNISR</sequence>
<proteinExistence type="predicted"/>
<keyword evidence="4" id="KW-1185">Reference proteome</keyword>
<dbReference type="Proteomes" id="UP001501427">
    <property type="component" value="Unassembled WGS sequence"/>
</dbReference>
<organism evidence="2 3">
    <name type="scientific">Actinomadura livida</name>
    <dbReference type="NCBI Taxonomy" id="79909"/>
    <lineage>
        <taxon>Bacteria</taxon>
        <taxon>Bacillati</taxon>
        <taxon>Actinomycetota</taxon>
        <taxon>Actinomycetes</taxon>
        <taxon>Streptosporangiales</taxon>
        <taxon>Thermomonosporaceae</taxon>
        <taxon>Actinomadura</taxon>
    </lineage>
</organism>
<name>A0A7W7ICR3_9ACTN</name>
<evidence type="ECO:0000313" key="2">
    <source>
        <dbReference type="EMBL" id="MBB4774707.1"/>
    </source>
</evidence>
<protein>
    <submittedName>
        <fullName evidence="2">Uncharacterized protein</fullName>
    </submittedName>
</protein>
<evidence type="ECO:0000313" key="4">
    <source>
        <dbReference type="Proteomes" id="UP001501427"/>
    </source>
</evidence>
<evidence type="ECO:0000313" key="3">
    <source>
        <dbReference type="Proteomes" id="UP000549343"/>
    </source>
</evidence>
<reference evidence="1 4" key="1">
    <citation type="journal article" date="2019" name="Int. J. Syst. Evol. Microbiol.">
        <title>The Global Catalogue of Microorganisms (GCM) 10K type strain sequencing project: providing services to taxonomists for standard genome sequencing and annotation.</title>
        <authorList>
            <consortium name="The Broad Institute Genomics Platform"/>
            <consortium name="The Broad Institute Genome Sequencing Center for Infectious Disease"/>
            <person name="Wu L."/>
            <person name="Ma J."/>
        </authorList>
    </citation>
    <scope>NUCLEOTIDE SEQUENCE [LARGE SCALE GENOMIC DNA]</scope>
    <source>
        <strain evidence="1 4">JCM 10667</strain>
    </source>
</reference>